<dbReference type="Pfam" id="PF00483">
    <property type="entry name" value="NTP_transferase"/>
    <property type="match status" value="1"/>
</dbReference>
<dbReference type="InterPro" id="IPR050486">
    <property type="entry name" value="Mannose-1P_guanyltransferase"/>
</dbReference>
<dbReference type="CDD" id="cd06422">
    <property type="entry name" value="NTP_transferase_like_1"/>
    <property type="match status" value="1"/>
</dbReference>
<evidence type="ECO:0000259" key="1">
    <source>
        <dbReference type="Pfam" id="PF00483"/>
    </source>
</evidence>
<feature type="domain" description="Nucleotidyl transferase" evidence="1">
    <location>
        <begin position="1"/>
        <end position="130"/>
    </location>
</feature>
<gene>
    <name evidence="2" type="ORF">METZ01_LOCUS51499</name>
</gene>
<dbReference type="Gene3D" id="3.90.550.10">
    <property type="entry name" value="Spore Coat Polysaccharide Biosynthesis Protein SpsA, Chain A"/>
    <property type="match status" value="1"/>
</dbReference>
<accession>A0A381S3H0</accession>
<evidence type="ECO:0000313" key="2">
    <source>
        <dbReference type="EMBL" id="SUZ98645.1"/>
    </source>
</evidence>
<sequence>MILAAGYGKRLRPLTDMMPKPMIPIASEPLIVHQIRWLRHAGISEIVINLHHLGDQIENKLGHGTDLGVRITYCHEEELLDTGGAIANALPYLLPGPFLVLNGDVWTNYPFKQLVQRTPDTTHLVLTPTPSHRESGDFCLEGNLVRRGDKNDLVFCGIGVLTEDILRDAPLGIFSITQDVYFKRLRYDEITGEVYVGTWFDIGSHDQLKAVRRLYL</sequence>
<organism evidence="2">
    <name type="scientific">marine metagenome</name>
    <dbReference type="NCBI Taxonomy" id="408172"/>
    <lineage>
        <taxon>unclassified sequences</taxon>
        <taxon>metagenomes</taxon>
        <taxon>ecological metagenomes</taxon>
    </lineage>
</organism>
<dbReference type="SUPFAM" id="SSF53448">
    <property type="entry name" value="Nucleotide-diphospho-sugar transferases"/>
    <property type="match status" value="1"/>
</dbReference>
<reference evidence="2" key="1">
    <citation type="submission" date="2018-05" db="EMBL/GenBank/DDBJ databases">
        <authorList>
            <person name="Lanie J.A."/>
            <person name="Ng W.-L."/>
            <person name="Kazmierczak K.M."/>
            <person name="Andrzejewski T.M."/>
            <person name="Davidsen T.M."/>
            <person name="Wayne K.J."/>
            <person name="Tettelin H."/>
            <person name="Glass J.I."/>
            <person name="Rusch D."/>
            <person name="Podicherti R."/>
            <person name="Tsui H.-C.T."/>
            <person name="Winkler M.E."/>
        </authorList>
    </citation>
    <scope>NUCLEOTIDE SEQUENCE</scope>
</reference>
<dbReference type="EMBL" id="UINC01002624">
    <property type="protein sequence ID" value="SUZ98645.1"/>
    <property type="molecule type" value="Genomic_DNA"/>
</dbReference>
<proteinExistence type="predicted"/>
<protein>
    <recommendedName>
        <fullName evidence="1">Nucleotidyl transferase domain-containing protein</fullName>
    </recommendedName>
</protein>
<dbReference type="AlphaFoldDB" id="A0A381S3H0"/>
<dbReference type="InterPro" id="IPR029044">
    <property type="entry name" value="Nucleotide-diphossugar_trans"/>
</dbReference>
<name>A0A381S3H0_9ZZZZ</name>
<dbReference type="PANTHER" id="PTHR22572">
    <property type="entry name" value="SUGAR-1-PHOSPHATE GUANYL TRANSFERASE"/>
    <property type="match status" value="1"/>
</dbReference>
<dbReference type="InterPro" id="IPR005835">
    <property type="entry name" value="NTP_transferase_dom"/>
</dbReference>